<dbReference type="Proteomes" id="UP001392437">
    <property type="component" value="Unassembled WGS sequence"/>
</dbReference>
<dbReference type="Gene3D" id="3.30.70.330">
    <property type="match status" value="1"/>
</dbReference>
<feature type="compositionally biased region" description="Basic and acidic residues" evidence="1">
    <location>
        <begin position="148"/>
        <end position="161"/>
    </location>
</feature>
<keyword evidence="3" id="KW-1185">Reference proteome</keyword>
<dbReference type="GO" id="GO:0003676">
    <property type="term" value="F:nucleic acid binding"/>
    <property type="evidence" value="ECO:0007669"/>
    <property type="project" value="InterPro"/>
</dbReference>
<dbReference type="CDD" id="cd12254">
    <property type="entry name" value="RRM_hnRNPH_ESRPs_RBM12_like"/>
    <property type="match status" value="1"/>
</dbReference>
<organism evidence="2 3">
    <name type="scientific">Apiospora kogelbergensis</name>
    <dbReference type="NCBI Taxonomy" id="1337665"/>
    <lineage>
        <taxon>Eukaryota</taxon>
        <taxon>Fungi</taxon>
        <taxon>Dikarya</taxon>
        <taxon>Ascomycota</taxon>
        <taxon>Pezizomycotina</taxon>
        <taxon>Sordariomycetes</taxon>
        <taxon>Xylariomycetidae</taxon>
        <taxon>Amphisphaeriales</taxon>
        <taxon>Apiosporaceae</taxon>
        <taxon>Apiospora</taxon>
    </lineage>
</organism>
<evidence type="ECO:0000313" key="2">
    <source>
        <dbReference type="EMBL" id="KAK8110104.1"/>
    </source>
</evidence>
<evidence type="ECO:0000256" key="1">
    <source>
        <dbReference type="SAM" id="MobiDB-lite"/>
    </source>
</evidence>
<dbReference type="InterPro" id="IPR035979">
    <property type="entry name" value="RBD_domain_sf"/>
</dbReference>
<feature type="region of interest" description="Disordered" evidence="1">
    <location>
        <begin position="220"/>
        <end position="259"/>
    </location>
</feature>
<name>A0AAW0QPG9_9PEZI</name>
<dbReference type="EMBL" id="JAQQWP010000007">
    <property type="protein sequence ID" value="KAK8110104.1"/>
    <property type="molecule type" value="Genomic_DNA"/>
</dbReference>
<dbReference type="SUPFAM" id="SSF54928">
    <property type="entry name" value="RNA-binding domain, RBD"/>
    <property type="match status" value="1"/>
</dbReference>
<reference evidence="2 3" key="1">
    <citation type="submission" date="2023-01" db="EMBL/GenBank/DDBJ databases">
        <title>Analysis of 21 Apiospora genomes using comparative genomics revels a genus with tremendous synthesis potential of carbohydrate active enzymes and secondary metabolites.</title>
        <authorList>
            <person name="Sorensen T."/>
        </authorList>
    </citation>
    <scope>NUCLEOTIDE SEQUENCE [LARGE SCALE GENOMIC DNA]</scope>
    <source>
        <strain evidence="2 3">CBS 117206</strain>
    </source>
</reference>
<accession>A0AAW0QPG9</accession>
<feature type="compositionally biased region" description="Polar residues" evidence="1">
    <location>
        <begin position="173"/>
        <end position="192"/>
    </location>
</feature>
<gene>
    <name evidence="2" type="ORF">PG999_008241</name>
</gene>
<comment type="caution">
    <text evidence="2">The sequence shown here is derived from an EMBL/GenBank/DDBJ whole genome shotgun (WGS) entry which is preliminary data.</text>
</comment>
<proteinExistence type="predicted"/>
<dbReference type="AlphaFoldDB" id="A0AAW0QPG9"/>
<feature type="compositionally biased region" description="Polar residues" evidence="1">
    <location>
        <begin position="25"/>
        <end position="35"/>
    </location>
</feature>
<sequence length="741" mass="82396">MNNLLNVRRPAQYATGRPAARVMPTISSDASSDNSEGGAPLHDKMTFSEMRMSQVERNRMQRDAVAAEASKVPDDHAAGPRLSDSSATASTFSAGEQKFKAGQGSRNHELNPASNMFIPSSATVNDLTKLQAKTDETHGKLLQMLKERRQSEKAATDEQNQRRHNNSFAKRANSGSHAGTSRSATPTPDQRQSFANVSAFPRTKGQQESIAGYHQVKQAHAYAQKGHDHGYSNAHGQRANGTSKQADHTNGIISSGDEDLDTSAHAYTQHDFVVPQSTEMTQPATKNGLQTVRAYGGSSQCREIILFQSVDEDTRAGRSALLNSIVPADGLPTEAVLTHPDNCPFVVTAEASFPEAEAERGIVHIDNIPFGISRAEVIAFVGKNSRLLNDSDEPVHIIMDRVQGKTQDVYVEFATMKDAMAVVERHETNLANGRSSRLGDRPVRVYMSSPANLMSAIFSYARGVDWHGYIPQIREAGSGAAYDTFTAFVSDEELAMVAKHAEDPRRSPFSRDARERPYECMISTIKKFPWYLTDRITLRHRYNIYNCCIKLLITLQDAISRDECSARLTRQLLKRFINSMMLCPGFTVMQKDNFAFKADLGEMDLGRFNMPRFPDLWSHQYALGPRAGIPMDVIEYYIAIIREESTRYAMSGQDLGVKVSLTNLHAKTSDYWGYFWREVGYKNTSKFEDLTLEEAAVMEWTAISAILHRALAHSQKLRQAKQVVENQFHGHGVAAPKTLAY</sequence>
<dbReference type="InterPro" id="IPR012677">
    <property type="entry name" value="Nucleotide-bd_a/b_plait_sf"/>
</dbReference>
<feature type="region of interest" description="Disordered" evidence="1">
    <location>
        <begin position="1"/>
        <end position="118"/>
    </location>
</feature>
<evidence type="ECO:0008006" key="4">
    <source>
        <dbReference type="Google" id="ProtNLM"/>
    </source>
</evidence>
<feature type="region of interest" description="Disordered" evidence="1">
    <location>
        <begin position="148"/>
        <end position="192"/>
    </location>
</feature>
<feature type="compositionally biased region" description="Low complexity" evidence="1">
    <location>
        <begin position="83"/>
        <end position="94"/>
    </location>
</feature>
<protein>
    <recommendedName>
        <fullName evidence="4">RRM domain-containing protein</fullName>
    </recommendedName>
</protein>
<evidence type="ECO:0000313" key="3">
    <source>
        <dbReference type="Proteomes" id="UP001392437"/>
    </source>
</evidence>